<keyword evidence="6" id="KW-1185">Reference proteome</keyword>
<dbReference type="Pfam" id="PF00929">
    <property type="entry name" value="RNase_T"/>
    <property type="match status" value="1"/>
</dbReference>
<dbReference type="GO" id="GO:0008408">
    <property type="term" value="F:3'-5' exonuclease activity"/>
    <property type="evidence" value="ECO:0007669"/>
    <property type="project" value="TreeGrafter"/>
</dbReference>
<evidence type="ECO:0000313" key="5">
    <source>
        <dbReference type="EMBL" id="MBK1833026.1"/>
    </source>
</evidence>
<dbReference type="SUPFAM" id="SSF53098">
    <property type="entry name" value="Ribonuclease H-like"/>
    <property type="match status" value="1"/>
</dbReference>
<evidence type="ECO:0000256" key="3">
    <source>
        <dbReference type="ARBA" id="ARBA00022839"/>
    </source>
</evidence>
<sequence length="198" mass="21506">MPKAGPSAISAAMTIAETTFAALDFEAAGAVPGQPDVPIQIGIATGKPGEMPVLYDSFLAIDRPVTPGAQRVHGISNEQLEEAPTLLQLYPTLQQHLANRPLVAHAHGTEKRFLAALPGHPFGPWIDTLKLGRKVYPQAPSHKLGRLCDSLLLSKRLRTLVPDRDWHDALFDAAASLLILFHLIEELNLADQPLEVLR</sequence>
<dbReference type="InterPro" id="IPR036397">
    <property type="entry name" value="RNaseH_sf"/>
</dbReference>
<protein>
    <submittedName>
        <fullName evidence="5">3'-5' exonuclease</fullName>
    </submittedName>
</protein>
<reference evidence="5" key="1">
    <citation type="submission" date="2021-01" db="EMBL/GenBank/DDBJ databases">
        <title>Modified the classification status of verrucomicrobia.</title>
        <authorList>
            <person name="Feng X."/>
        </authorList>
    </citation>
    <scope>NUCLEOTIDE SEQUENCE</scope>
    <source>
        <strain evidence="5">KCTC 12986</strain>
    </source>
</reference>
<dbReference type="Gene3D" id="3.30.420.10">
    <property type="entry name" value="Ribonuclease H-like superfamily/Ribonuclease H"/>
    <property type="match status" value="1"/>
</dbReference>
<dbReference type="SMART" id="SM00479">
    <property type="entry name" value="EXOIII"/>
    <property type="match status" value="1"/>
</dbReference>
<dbReference type="GO" id="GO:0006259">
    <property type="term" value="P:DNA metabolic process"/>
    <property type="evidence" value="ECO:0007669"/>
    <property type="project" value="UniProtKB-ARBA"/>
</dbReference>
<keyword evidence="1" id="KW-0540">Nuclease</keyword>
<dbReference type="InterPro" id="IPR013520">
    <property type="entry name" value="Ribonucl_H"/>
</dbReference>
<dbReference type="InterPro" id="IPR012337">
    <property type="entry name" value="RNaseH-like_sf"/>
</dbReference>
<evidence type="ECO:0000256" key="2">
    <source>
        <dbReference type="ARBA" id="ARBA00022801"/>
    </source>
</evidence>
<proteinExistence type="predicted"/>
<name>A0A934VLE5_9BACT</name>
<dbReference type="Proteomes" id="UP000604083">
    <property type="component" value="Unassembled WGS sequence"/>
</dbReference>
<dbReference type="CDD" id="cd06127">
    <property type="entry name" value="DEDDh"/>
    <property type="match status" value="1"/>
</dbReference>
<dbReference type="PANTHER" id="PTHR30231">
    <property type="entry name" value="DNA POLYMERASE III SUBUNIT EPSILON"/>
    <property type="match status" value="1"/>
</dbReference>
<keyword evidence="3 5" id="KW-0269">Exonuclease</keyword>
<keyword evidence="2" id="KW-0378">Hydrolase</keyword>
<evidence type="ECO:0000313" key="6">
    <source>
        <dbReference type="Proteomes" id="UP000604083"/>
    </source>
</evidence>
<dbReference type="GO" id="GO:0003676">
    <property type="term" value="F:nucleic acid binding"/>
    <property type="evidence" value="ECO:0007669"/>
    <property type="project" value="InterPro"/>
</dbReference>
<organism evidence="5 6">
    <name type="scientific">Roseibacillus ishigakijimensis</name>
    <dbReference type="NCBI Taxonomy" id="454146"/>
    <lineage>
        <taxon>Bacteria</taxon>
        <taxon>Pseudomonadati</taxon>
        <taxon>Verrucomicrobiota</taxon>
        <taxon>Verrucomicrobiia</taxon>
        <taxon>Verrucomicrobiales</taxon>
        <taxon>Verrucomicrobiaceae</taxon>
        <taxon>Roseibacillus</taxon>
    </lineage>
</organism>
<feature type="domain" description="Exonuclease" evidence="4">
    <location>
        <begin position="19"/>
        <end position="189"/>
    </location>
</feature>
<evidence type="ECO:0000259" key="4">
    <source>
        <dbReference type="SMART" id="SM00479"/>
    </source>
</evidence>
<gene>
    <name evidence="5" type="ORF">JIN78_03045</name>
</gene>
<evidence type="ECO:0000256" key="1">
    <source>
        <dbReference type="ARBA" id="ARBA00022722"/>
    </source>
</evidence>
<dbReference type="EMBL" id="JAENIO010000005">
    <property type="protein sequence ID" value="MBK1833026.1"/>
    <property type="molecule type" value="Genomic_DNA"/>
</dbReference>
<accession>A0A934VLE5</accession>
<comment type="caution">
    <text evidence="5">The sequence shown here is derived from an EMBL/GenBank/DDBJ whole genome shotgun (WGS) entry which is preliminary data.</text>
</comment>
<dbReference type="PANTHER" id="PTHR30231:SF4">
    <property type="entry name" value="PROTEIN NEN2"/>
    <property type="match status" value="1"/>
</dbReference>
<dbReference type="RefSeq" id="WP_377173771.1">
    <property type="nucleotide sequence ID" value="NZ_JBHUJA010000004.1"/>
</dbReference>
<dbReference type="AlphaFoldDB" id="A0A934VLE5"/>